<dbReference type="InterPro" id="IPR023353">
    <property type="entry name" value="LemA-like_dom_sf"/>
</dbReference>
<organism evidence="6 7">
    <name type="scientific">Thauera humireducens</name>
    <dbReference type="NCBI Taxonomy" id="1134435"/>
    <lineage>
        <taxon>Bacteria</taxon>
        <taxon>Pseudomonadati</taxon>
        <taxon>Pseudomonadota</taxon>
        <taxon>Betaproteobacteria</taxon>
        <taxon>Rhodocyclales</taxon>
        <taxon>Zoogloeaceae</taxon>
        <taxon>Thauera</taxon>
    </lineage>
</organism>
<dbReference type="STRING" id="1134435.AC731_010435"/>
<evidence type="ECO:0000313" key="6">
    <source>
        <dbReference type="EMBL" id="AMO37332.1"/>
    </source>
</evidence>
<dbReference type="GO" id="GO:0016020">
    <property type="term" value="C:membrane"/>
    <property type="evidence" value="ECO:0007669"/>
    <property type="project" value="UniProtKB-SubCell"/>
</dbReference>
<dbReference type="KEGG" id="thu:AC731_010435"/>
<evidence type="ECO:0000256" key="4">
    <source>
        <dbReference type="ARBA" id="ARBA00022989"/>
    </source>
</evidence>
<dbReference type="EMBL" id="CP014646">
    <property type="protein sequence ID" value="AMO37332.1"/>
    <property type="molecule type" value="Genomic_DNA"/>
</dbReference>
<reference evidence="7" key="1">
    <citation type="submission" date="2016-03" db="EMBL/GenBank/DDBJ databases">
        <authorList>
            <person name="Ma C."/>
            <person name="Zhou S."/>
            <person name="Yang G."/>
        </authorList>
    </citation>
    <scope>NUCLEOTIDE SEQUENCE [LARGE SCALE GENOMIC DNA]</scope>
    <source>
        <strain evidence="7">SgZ-1</strain>
    </source>
</reference>
<evidence type="ECO:0000256" key="3">
    <source>
        <dbReference type="ARBA" id="ARBA00022692"/>
    </source>
</evidence>
<dbReference type="RefSeq" id="WP_048705878.1">
    <property type="nucleotide sequence ID" value="NZ_CP014646.1"/>
</dbReference>
<evidence type="ECO:0000256" key="2">
    <source>
        <dbReference type="ARBA" id="ARBA00008854"/>
    </source>
</evidence>
<dbReference type="SUPFAM" id="SSF140478">
    <property type="entry name" value="LemA-like"/>
    <property type="match status" value="1"/>
</dbReference>
<keyword evidence="3" id="KW-0812">Transmembrane</keyword>
<evidence type="ECO:0000256" key="1">
    <source>
        <dbReference type="ARBA" id="ARBA00004167"/>
    </source>
</evidence>
<dbReference type="Gene3D" id="1.20.1440.20">
    <property type="entry name" value="LemA-like domain"/>
    <property type="match status" value="1"/>
</dbReference>
<dbReference type="Pfam" id="PF04011">
    <property type="entry name" value="LemA"/>
    <property type="match status" value="1"/>
</dbReference>
<dbReference type="PANTHER" id="PTHR34478">
    <property type="entry name" value="PROTEIN LEMA"/>
    <property type="match status" value="1"/>
</dbReference>
<dbReference type="InterPro" id="IPR007156">
    <property type="entry name" value="MamQ_LemA"/>
</dbReference>
<evidence type="ECO:0000256" key="5">
    <source>
        <dbReference type="ARBA" id="ARBA00023136"/>
    </source>
</evidence>
<proteinExistence type="inferred from homology"/>
<keyword evidence="7" id="KW-1185">Reference proteome</keyword>
<keyword evidence="4" id="KW-1133">Transmembrane helix</keyword>
<evidence type="ECO:0000313" key="7">
    <source>
        <dbReference type="Proteomes" id="UP000036902"/>
    </source>
</evidence>
<sequence>MSITAAIILGLTAVALAYGVLVYNGLVSLKHNVAKAWANIDVLLKQRHDELPKLVEVCRQYKQFEESTLTRVTEARARVAQARESHDVSALGAAEGLLRAGLGQIFAVAEAYPELKANEHFMQLQTRITALENGVADRREWYNEAVNVHNVRIEQFPDLIIARMFGFDAQALLQFATAEKADVDLKALFNA</sequence>
<dbReference type="AlphaFoldDB" id="A0A127K5V4"/>
<accession>A0A127K5V4</accession>
<keyword evidence="5" id="KW-0472">Membrane</keyword>
<comment type="similarity">
    <text evidence="2">Belongs to the LemA family.</text>
</comment>
<comment type="subcellular location">
    <subcellularLocation>
        <location evidence="1">Membrane</location>
        <topology evidence="1">Single-pass membrane protein</topology>
    </subcellularLocation>
</comment>
<protein>
    <submittedName>
        <fullName evidence="6">LemA family protein</fullName>
    </submittedName>
</protein>
<name>A0A127K5V4_9RHOO</name>
<dbReference type="PANTHER" id="PTHR34478:SF1">
    <property type="entry name" value="PROTEIN LEMA"/>
    <property type="match status" value="1"/>
</dbReference>
<dbReference type="Proteomes" id="UP000036902">
    <property type="component" value="Chromosome"/>
</dbReference>
<gene>
    <name evidence="6" type="ORF">AC731_010435</name>
</gene>